<dbReference type="Proteomes" id="UP000676310">
    <property type="component" value="Unassembled WGS sequence"/>
</dbReference>
<dbReference type="InterPro" id="IPR027417">
    <property type="entry name" value="P-loop_NTPase"/>
</dbReference>
<feature type="compositionally biased region" description="Polar residues" evidence="1">
    <location>
        <begin position="968"/>
        <end position="977"/>
    </location>
</feature>
<dbReference type="GeneID" id="67021560"/>
<protein>
    <recommendedName>
        <fullName evidence="2">NB-ARC domain-containing protein</fullName>
    </recommendedName>
</protein>
<sequence length="1116" mass="127163">MDSEMSRGTLSVTKKLIQDYDLSHTPREKPPMDAHDVLEIIQTTLTTVEKMFQVGRYRIQTCFFLQGGFITANRPDALLKLRYRDIKVSIDRDPNGGPHNIVLEWTYEFTKSFLGPKAANTFIIPEIIFDPSLILSPHVFLLGLMFADKVFSISELTPENLFTLDIPPGCYSLEVPIREEVADLCVFRRYKQTATERTISSERLPYHTLKKHMQDVGEITGFKDVARPYCLRYGAANAFDKDGNTSVDLRNMIMKHANTDVFLNHYLSTRITTDAQAVVRGLAPQKELIQAACRMSRKIDPRRPRFLTEEQKRSVLEHPRIKQLLLQQKRLMKHSPDYKEVQKKIRNEKQHLMYDLRKKIRNGYDKAQAEKDIQLQLSGGMFTEKIKTDLRRSSQHTEKHMKLIEAMLSLPGPSRPEENERRTVHKPSYYIPFPKNRYFVGRREELEILNQTLLEGTGCQKMSIVGLGGAGKTQLALRFAYTVRETMSAVSIFWMPALSMESYEQACVAVAAALHISQAETGEDNAKELVKEHLSADQAGPWLLVLDNADDHDILYGTEHAAGIIDYLPESDKGMTVFTTRVQELAVSLTRGDVLELGSMSRLDATNFLEKSLIKKNLTKEREEMEELLDELACLPLAIAQAAAYLNMNRTTTTRYLRLLRHTEQDTISLMSKEFRDQTRYKDSANAVASTVCYVYLEDCVDCPRRTRKDEWLSWCLAAKTPREEKRASGMSTCMIAQLRSCKWLTRGWTLQELIAPERMTFFDKNWVTLYDRSEIQHTLHDITGIARGLFNREEIFFECYKDPVKDLQKRLRQLSVVEKMSWASSRQTTRSEDIAYSLLGIFGVNLPLLYGEGERAFSRLQDAIMKVNVDQTILAWECNVPAWSDTIIYKDMLLAPDPVHFGWWRSFKRNAIKTALSINEPSITGSMEFPESFELTNAGLQISLRCLDASTVRRTAVRLFSTGLEESNNPTLGQASKTEEHDEHGVDEENENRSCENIGLEGNSGLDHNSTSSGVKDGNGTTNSDHDEARRSLETSVSCALLDCELELGGAAYAIAIQLQHIQAGDRYKASAAVDENLFRHGGDPHRLLFVKAEAVEVTKRRAMLIRHDYTAWYL</sequence>
<accession>A0A8J2N8V7</accession>
<dbReference type="SUPFAM" id="SSF52540">
    <property type="entry name" value="P-loop containing nucleoside triphosphate hydrolases"/>
    <property type="match status" value="1"/>
</dbReference>
<dbReference type="InterPro" id="IPR021842">
    <property type="entry name" value="DUF3435"/>
</dbReference>
<proteinExistence type="predicted"/>
<name>A0A8J2N8V7_9PLEO</name>
<feature type="region of interest" description="Disordered" evidence="1">
    <location>
        <begin position="968"/>
        <end position="1030"/>
    </location>
</feature>
<dbReference type="EMBL" id="CAJRGZ010000023">
    <property type="protein sequence ID" value="CAG5179564.1"/>
    <property type="molecule type" value="Genomic_DNA"/>
</dbReference>
<dbReference type="OrthoDB" id="4485682at2759"/>
<dbReference type="AlphaFoldDB" id="A0A8J2N8V7"/>
<comment type="caution">
    <text evidence="3">The sequence shown here is derived from an EMBL/GenBank/DDBJ whole genome shotgun (WGS) entry which is preliminary data.</text>
</comment>
<reference evidence="3" key="1">
    <citation type="submission" date="2021-05" db="EMBL/GenBank/DDBJ databases">
        <authorList>
            <person name="Stam R."/>
        </authorList>
    </citation>
    <scope>NUCLEOTIDE SEQUENCE</scope>
    <source>
        <strain evidence="3">CS162</strain>
    </source>
</reference>
<evidence type="ECO:0000256" key="1">
    <source>
        <dbReference type="SAM" id="MobiDB-lite"/>
    </source>
</evidence>
<dbReference type="PANTHER" id="PTHR37535:SF2">
    <property type="entry name" value="FINGER DOMAIN PROTEIN, PUTATIVE (AFU_ORTHOLOGUE AFUA_6G09300)-RELATED"/>
    <property type="match status" value="1"/>
</dbReference>
<dbReference type="GO" id="GO:0043531">
    <property type="term" value="F:ADP binding"/>
    <property type="evidence" value="ECO:0007669"/>
    <property type="project" value="InterPro"/>
</dbReference>
<organism evidence="3 4">
    <name type="scientific">Alternaria atra</name>
    <dbReference type="NCBI Taxonomy" id="119953"/>
    <lineage>
        <taxon>Eukaryota</taxon>
        <taxon>Fungi</taxon>
        <taxon>Dikarya</taxon>
        <taxon>Ascomycota</taxon>
        <taxon>Pezizomycotina</taxon>
        <taxon>Dothideomycetes</taxon>
        <taxon>Pleosporomycetidae</taxon>
        <taxon>Pleosporales</taxon>
        <taxon>Pleosporineae</taxon>
        <taxon>Pleosporaceae</taxon>
        <taxon>Alternaria</taxon>
        <taxon>Alternaria sect. Ulocladioides</taxon>
    </lineage>
</organism>
<dbReference type="Pfam" id="PF00931">
    <property type="entry name" value="NB-ARC"/>
    <property type="match status" value="1"/>
</dbReference>
<feature type="compositionally biased region" description="Polar residues" evidence="1">
    <location>
        <begin position="1007"/>
        <end position="1024"/>
    </location>
</feature>
<keyword evidence="4" id="KW-1185">Reference proteome</keyword>
<gene>
    <name evidence="3" type="ORF">ALTATR162_LOCUS9349</name>
</gene>
<evidence type="ECO:0000313" key="4">
    <source>
        <dbReference type="Proteomes" id="UP000676310"/>
    </source>
</evidence>
<dbReference type="RefSeq" id="XP_043172917.1">
    <property type="nucleotide sequence ID" value="XM_043316982.1"/>
</dbReference>
<feature type="domain" description="NB-ARC" evidence="2">
    <location>
        <begin position="445"/>
        <end position="617"/>
    </location>
</feature>
<dbReference type="Pfam" id="PF11917">
    <property type="entry name" value="DUF3435"/>
    <property type="match status" value="1"/>
</dbReference>
<dbReference type="InterPro" id="IPR002182">
    <property type="entry name" value="NB-ARC"/>
</dbReference>
<dbReference type="Gene3D" id="3.40.50.300">
    <property type="entry name" value="P-loop containing nucleotide triphosphate hydrolases"/>
    <property type="match status" value="1"/>
</dbReference>
<evidence type="ECO:0000259" key="2">
    <source>
        <dbReference type="Pfam" id="PF00931"/>
    </source>
</evidence>
<dbReference type="PANTHER" id="PTHR37535">
    <property type="entry name" value="FLUG DOMAIN PROTEIN"/>
    <property type="match status" value="1"/>
</dbReference>
<evidence type="ECO:0000313" key="3">
    <source>
        <dbReference type="EMBL" id="CAG5179564.1"/>
    </source>
</evidence>